<protein>
    <submittedName>
        <fullName evidence="2">Uncharacterized protein</fullName>
    </submittedName>
</protein>
<name>A0AAN7AHB8_9PEZI</name>
<evidence type="ECO:0000313" key="3">
    <source>
        <dbReference type="Proteomes" id="UP001302126"/>
    </source>
</evidence>
<comment type="caution">
    <text evidence="2">The sequence shown here is derived from an EMBL/GenBank/DDBJ whole genome shotgun (WGS) entry which is preliminary data.</text>
</comment>
<evidence type="ECO:0000256" key="1">
    <source>
        <dbReference type="SAM" id="MobiDB-lite"/>
    </source>
</evidence>
<sequence>MEILDRQSQAHKRPSSGEENDCEDQRILSMETVETETFVNNTSMLLAAWMGLGCRRDWKTGGRAFSFEVLQLHTTSLHCTGSRQDYSAEKWLTDTVLLGCRCRRRRCHLWHPCHGGSIETNLSVGYPPLGGRRWALGASSFRQCPSMALRQCETTQQNSSFWRAKAQQKSLNPCLMAVWLRVATMLGSVASVGPKGMIRSGGKGFLLSLWWVAMLGIGRIPPTVG</sequence>
<dbReference type="Proteomes" id="UP001302126">
    <property type="component" value="Unassembled WGS sequence"/>
</dbReference>
<keyword evidence="3" id="KW-1185">Reference proteome</keyword>
<evidence type="ECO:0000313" key="2">
    <source>
        <dbReference type="EMBL" id="KAK4186624.1"/>
    </source>
</evidence>
<organism evidence="2 3">
    <name type="scientific">Podospora australis</name>
    <dbReference type="NCBI Taxonomy" id="1536484"/>
    <lineage>
        <taxon>Eukaryota</taxon>
        <taxon>Fungi</taxon>
        <taxon>Dikarya</taxon>
        <taxon>Ascomycota</taxon>
        <taxon>Pezizomycotina</taxon>
        <taxon>Sordariomycetes</taxon>
        <taxon>Sordariomycetidae</taxon>
        <taxon>Sordariales</taxon>
        <taxon>Podosporaceae</taxon>
        <taxon>Podospora</taxon>
    </lineage>
</organism>
<proteinExistence type="predicted"/>
<gene>
    <name evidence="2" type="ORF">QBC35DRAFT_264934</name>
</gene>
<feature type="region of interest" description="Disordered" evidence="1">
    <location>
        <begin position="1"/>
        <end position="23"/>
    </location>
</feature>
<dbReference type="EMBL" id="MU864419">
    <property type="protein sequence ID" value="KAK4186624.1"/>
    <property type="molecule type" value="Genomic_DNA"/>
</dbReference>
<dbReference type="AlphaFoldDB" id="A0AAN7AHB8"/>
<accession>A0AAN7AHB8</accession>
<reference evidence="2" key="1">
    <citation type="journal article" date="2023" name="Mol. Phylogenet. Evol.">
        <title>Genome-scale phylogeny and comparative genomics of the fungal order Sordariales.</title>
        <authorList>
            <person name="Hensen N."/>
            <person name="Bonometti L."/>
            <person name="Westerberg I."/>
            <person name="Brannstrom I.O."/>
            <person name="Guillou S."/>
            <person name="Cros-Aarteil S."/>
            <person name="Calhoun S."/>
            <person name="Haridas S."/>
            <person name="Kuo A."/>
            <person name="Mondo S."/>
            <person name="Pangilinan J."/>
            <person name="Riley R."/>
            <person name="LaButti K."/>
            <person name="Andreopoulos B."/>
            <person name="Lipzen A."/>
            <person name="Chen C."/>
            <person name="Yan M."/>
            <person name="Daum C."/>
            <person name="Ng V."/>
            <person name="Clum A."/>
            <person name="Steindorff A."/>
            <person name="Ohm R.A."/>
            <person name="Martin F."/>
            <person name="Silar P."/>
            <person name="Natvig D.O."/>
            <person name="Lalanne C."/>
            <person name="Gautier V."/>
            <person name="Ament-Velasquez S.L."/>
            <person name="Kruys A."/>
            <person name="Hutchinson M.I."/>
            <person name="Powell A.J."/>
            <person name="Barry K."/>
            <person name="Miller A.N."/>
            <person name="Grigoriev I.V."/>
            <person name="Debuchy R."/>
            <person name="Gladieux P."/>
            <person name="Hiltunen Thoren M."/>
            <person name="Johannesson H."/>
        </authorList>
    </citation>
    <scope>NUCLEOTIDE SEQUENCE</scope>
    <source>
        <strain evidence="2">PSN309</strain>
    </source>
</reference>
<reference evidence="2" key="2">
    <citation type="submission" date="2023-05" db="EMBL/GenBank/DDBJ databases">
        <authorList>
            <consortium name="Lawrence Berkeley National Laboratory"/>
            <person name="Steindorff A."/>
            <person name="Hensen N."/>
            <person name="Bonometti L."/>
            <person name="Westerberg I."/>
            <person name="Brannstrom I.O."/>
            <person name="Guillou S."/>
            <person name="Cros-Aarteil S."/>
            <person name="Calhoun S."/>
            <person name="Haridas S."/>
            <person name="Kuo A."/>
            <person name="Mondo S."/>
            <person name="Pangilinan J."/>
            <person name="Riley R."/>
            <person name="Labutti K."/>
            <person name="Andreopoulos B."/>
            <person name="Lipzen A."/>
            <person name="Chen C."/>
            <person name="Yanf M."/>
            <person name="Daum C."/>
            <person name="Ng V."/>
            <person name="Clum A."/>
            <person name="Ohm R."/>
            <person name="Martin F."/>
            <person name="Silar P."/>
            <person name="Natvig D."/>
            <person name="Lalanne C."/>
            <person name="Gautier V."/>
            <person name="Ament-Velasquez S.L."/>
            <person name="Kruys A."/>
            <person name="Hutchinson M.I."/>
            <person name="Powell A.J."/>
            <person name="Barry K."/>
            <person name="Miller A.N."/>
            <person name="Grigoriev I.V."/>
            <person name="Debuchy R."/>
            <person name="Gladieux P."/>
            <person name="Thoren M.H."/>
            <person name="Johannesson H."/>
        </authorList>
    </citation>
    <scope>NUCLEOTIDE SEQUENCE</scope>
    <source>
        <strain evidence="2">PSN309</strain>
    </source>
</reference>